<evidence type="ECO:0008006" key="3">
    <source>
        <dbReference type="Google" id="ProtNLM"/>
    </source>
</evidence>
<dbReference type="Proteomes" id="UP000037432">
    <property type="component" value="Unassembled WGS sequence"/>
</dbReference>
<dbReference type="PATRIC" id="fig|1938.3.peg.9503"/>
<proteinExistence type="predicted"/>
<gene>
    <name evidence="1" type="ORF">ACM01_40880</name>
</gene>
<dbReference type="AlphaFoldDB" id="A0A0J7YWE6"/>
<dbReference type="EMBL" id="LFNT01000087">
    <property type="protein sequence ID" value="KMS67971.1"/>
    <property type="molecule type" value="Genomic_DNA"/>
</dbReference>
<name>A0A0J7YWE6_STRVR</name>
<reference evidence="1 2" key="1">
    <citation type="submission" date="2015-06" db="EMBL/GenBank/DDBJ databases">
        <authorList>
            <person name="Ju K.-S."/>
            <person name="Doroghazi J.R."/>
            <person name="Metcalf W.W."/>
        </authorList>
    </citation>
    <scope>NUCLEOTIDE SEQUENCE [LARGE SCALE GENOMIC DNA]</scope>
    <source>
        <strain evidence="1 2">NRRL 3414</strain>
    </source>
</reference>
<evidence type="ECO:0000313" key="2">
    <source>
        <dbReference type="Proteomes" id="UP000037432"/>
    </source>
</evidence>
<organism evidence="1 2">
    <name type="scientific">Streptomyces viridochromogenes</name>
    <dbReference type="NCBI Taxonomy" id="1938"/>
    <lineage>
        <taxon>Bacteria</taxon>
        <taxon>Bacillati</taxon>
        <taxon>Actinomycetota</taxon>
        <taxon>Actinomycetes</taxon>
        <taxon>Kitasatosporales</taxon>
        <taxon>Streptomycetaceae</taxon>
        <taxon>Streptomyces</taxon>
    </lineage>
</organism>
<evidence type="ECO:0000313" key="1">
    <source>
        <dbReference type="EMBL" id="KMS67971.1"/>
    </source>
</evidence>
<accession>A0A0J7YWE6</accession>
<protein>
    <recommendedName>
        <fullName evidence="3">Prephenate dehydratase</fullName>
    </recommendedName>
</protein>
<comment type="caution">
    <text evidence="1">The sequence shown here is derived from an EMBL/GenBank/DDBJ whole genome shotgun (WGS) entry which is preliminary data.</text>
</comment>
<sequence length="192" mass="20456">MITLGPAGTDAHHIASGLGTTQLVESFPRAMEVAWQQDAHALITPGFVARTAGEISDTWVNLHFRYSGRMEIVRAWPAATKPMCVAVNRRRVPDLSRAESIAIHPSTAVFADRHAAGLRRTFVDAKPLAVALAAEGTVDACIGSLDVVQAAGDLEAVEVFHPQMLWCLYQRTARATTTLAADNLVAVTGSGA</sequence>